<sequence>MSSMPLNKTFSSSIFSTKNSLSTDMSVNRDNRTITSSIMRVSNSSELIQFKNKTAPYFSEKRNVKVNINGVAKDIYGRQIVCRHLASYWEMNFMETNGKVNYQLLSTPDAIAKNVCLEKTEDFSKSPAYIYFVENKKWGTVITNFFYNMKKNGDFVRTLSACTLNHQMALGLKIKRVQESEKWVVQFFDPNRTVTHKRTVFTCDSHFELSQLSAKDFFDDFYWKIYGLEQPGQVIFEDRHNSPLTNTVKLLPDELINSRVIYHAITKNLTEVLFILMEKYKNGEISQSKLVNLLATRSSDGTPAFYIALQNGCSDIIQVYGKILNMCNLSQETILSLLAAVGANNVPGLCMSFMNGHVDTIKAYGEIVFKTPLTSDKRLYLLAAKDSHDLPGLFFALQNGHADSIRMFGSLLNKKMLSSEQIKELLKVKHGLFMALQNGHTKAIMAYGDILKILPPHQEYIDELLWIKNPNGTSGLFMAFYNGHTETIRAFCNILKNYSFTTRRLVEMLSATNKDGIPGVFVSVVNRDKETILEYCRIIKENNLEPDTIAEQFSKKIKKTFIEIINRFNHFL</sequence>
<dbReference type="InterPro" id="IPR012927">
    <property type="entry name" value="Toxin_15_N"/>
</dbReference>
<dbReference type="KEGG" id="sdz:Asd1617_06158"/>
<protein>
    <submittedName>
        <fullName evidence="2">Enterotoxin</fullName>
    </submittedName>
</protein>
<proteinExistence type="predicted"/>
<dbReference type="Gene3D" id="1.25.40.20">
    <property type="entry name" value="Ankyrin repeat-containing domain"/>
    <property type="match status" value="1"/>
</dbReference>
<keyword evidence="2" id="KW-0614">Plasmid</keyword>
<evidence type="ECO:0000259" key="1">
    <source>
        <dbReference type="Pfam" id="PF07906"/>
    </source>
</evidence>
<reference evidence="2 3" key="1">
    <citation type="submission" date="2013-09" db="EMBL/GenBank/DDBJ databases">
        <title>Comparative genomics of Sd1617 to representative strains in evaluating its pathogenesis.</title>
        <authorList>
            <person name="Aksomboon Vongsawan A."/>
            <person name="Kapatral V."/>
            <person name="Vaisvil B."/>
            <person name="Serichantalergs O."/>
            <person name="Hale T.L."/>
            <person name="Mason C.J."/>
        </authorList>
    </citation>
    <scope>NUCLEOTIDE SEQUENCE [LARGE SCALE GENOMIC DNA]</scope>
    <source>
        <strain evidence="2 3">1617</strain>
        <plasmid evidence="2 3">pSLG231</plasmid>
    </source>
</reference>
<feature type="domain" description="ShET2 enterotoxin N-terminal" evidence="1">
    <location>
        <begin position="27"/>
        <end position="298"/>
    </location>
</feature>
<dbReference type="PATRIC" id="fig|754093.4.peg.6020"/>
<dbReference type="Proteomes" id="UP000031647">
    <property type="component" value="Plasmid pSLG231"/>
</dbReference>
<dbReference type="HOGENOM" id="CLU_495867_0_0_6"/>
<name>A0A0A7A493_SHIDY</name>
<accession>A0A0A7A493</accession>
<dbReference type="AlphaFoldDB" id="A0A0A7A493"/>
<dbReference type="InterPro" id="IPR036770">
    <property type="entry name" value="Ankyrin_rpt-contain_sf"/>
</dbReference>
<dbReference type="EMBL" id="CP006737">
    <property type="protein sequence ID" value="AHA68985.1"/>
    <property type="molecule type" value="Genomic_DNA"/>
</dbReference>
<evidence type="ECO:0000313" key="3">
    <source>
        <dbReference type="Proteomes" id="UP000031647"/>
    </source>
</evidence>
<dbReference type="SUPFAM" id="SSF48403">
    <property type="entry name" value="Ankyrin repeat"/>
    <property type="match status" value="1"/>
</dbReference>
<dbReference type="Pfam" id="PF07906">
    <property type="entry name" value="Toxin_15"/>
    <property type="match status" value="1"/>
</dbReference>
<organism evidence="2 3">
    <name type="scientific">Shigella dysenteriae 1617</name>
    <dbReference type="NCBI Taxonomy" id="754093"/>
    <lineage>
        <taxon>Bacteria</taxon>
        <taxon>Pseudomonadati</taxon>
        <taxon>Pseudomonadota</taxon>
        <taxon>Gammaproteobacteria</taxon>
        <taxon>Enterobacterales</taxon>
        <taxon>Enterobacteriaceae</taxon>
        <taxon>Shigella</taxon>
    </lineage>
</organism>
<geneLocation type="plasmid" evidence="2 3">
    <name>pSLG231</name>
</geneLocation>
<gene>
    <name evidence="2" type="ORF">Asd1617_06158</name>
</gene>
<evidence type="ECO:0000313" key="2">
    <source>
        <dbReference type="EMBL" id="AHA68985.1"/>
    </source>
</evidence>